<dbReference type="GeneID" id="76151012"/>
<dbReference type="EMBL" id="JAIHNG010000120">
    <property type="protein sequence ID" value="KAI5957687.1"/>
    <property type="molecule type" value="Genomic_DNA"/>
</dbReference>
<evidence type="ECO:0000313" key="2">
    <source>
        <dbReference type="EMBL" id="KAI5957687.1"/>
    </source>
</evidence>
<comment type="caution">
    <text evidence="2">The sequence shown here is derived from an EMBL/GenBank/DDBJ whole genome shotgun (WGS) entry which is preliminary data.</text>
</comment>
<gene>
    <name evidence="2" type="ORF">KGF57_002953</name>
</gene>
<feature type="region of interest" description="Disordered" evidence="1">
    <location>
        <begin position="311"/>
        <end position="367"/>
    </location>
</feature>
<reference evidence="2 3" key="1">
    <citation type="journal article" date="2022" name="DNA Res.">
        <title>Genome analysis of five recently described species of the CUG-Ser clade uncovers Candida theae as a new hybrid lineage with pathogenic potential in the Candida parapsilosis species complex.</title>
        <authorList>
            <person name="Mixao V."/>
            <person name="Del Olmo V."/>
            <person name="Hegedusova E."/>
            <person name="Saus E."/>
            <person name="Pryszcz L."/>
            <person name="Cillingova A."/>
            <person name="Nosek J."/>
            <person name="Gabaldon T."/>
        </authorList>
    </citation>
    <scope>NUCLEOTIDE SEQUENCE [LARGE SCALE GENOMIC DNA]</scope>
    <source>
        <strain evidence="2 3">CBS 12239</strain>
    </source>
</reference>
<sequence>MLSSAQANNDAPVVSLSSSAFNTLFQVKFKPNADIDSIVPNYQPGNPIILDCPGRIIIEPTLQSHYEDKENVSDPLTTQTPSRNIQFGTSDIHSSQIPTIYHTALQNYELSNPINNNNNNSNNDNRSSVNSIFNVFNIDRNKFKTTHGNKLEDKRQATTHFDPPQQEDESVQAYASNKAQFTLNGVFPTVVHHSAPAEERRASCFQPRDSNSKPPSDSKPKQTPKWISKILRKRGKKAKNEVRAEKVVSRFVPIGEIEHEPVVEMVHHESQRVESRFYPINEMVTEPNLKPKKTHKIGKLFEKCVNKARDSKPAQGVRKLLHKKGKNVNANEAVNEQPRSKDEPVVPEDATSSVNSPRWDQIPPELLPKRRQKLLGKLFHRSMKMTENKTETMVEESIVEEPQAPVRESRDTGEWANILFPAVNDETRNYESQRRQSVQYEAETNNYESYGVQDEARSNHEREVVQNVVGPWRNLFVPQFDNESSYISSSYLDEPEDEQNGYVPFADYIAQDEIYWYGEYNRQ</sequence>
<evidence type="ECO:0000256" key="1">
    <source>
        <dbReference type="SAM" id="MobiDB-lite"/>
    </source>
</evidence>
<dbReference type="Proteomes" id="UP001204833">
    <property type="component" value="Unassembled WGS sequence"/>
</dbReference>
<organism evidence="2 3">
    <name type="scientific">Candida theae</name>
    <dbReference type="NCBI Taxonomy" id="1198502"/>
    <lineage>
        <taxon>Eukaryota</taxon>
        <taxon>Fungi</taxon>
        <taxon>Dikarya</taxon>
        <taxon>Ascomycota</taxon>
        <taxon>Saccharomycotina</taxon>
        <taxon>Pichiomycetes</taxon>
        <taxon>Debaryomycetaceae</taxon>
        <taxon>Candida/Lodderomyces clade</taxon>
        <taxon>Candida</taxon>
    </lineage>
</organism>
<feature type="region of interest" description="Disordered" evidence="1">
    <location>
        <begin position="146"/>
        <end position="170"/>
    </location>
</feature>
<feature type="region of interest" description="Disordered" evidence="1">
    <location>
        <begin position="389"/>
        <end position="411"/>
    </location>
</feature>
<name>A0AAD5BDR2_9ASCO</name>
<proteinExistence type="predicted"/>
<dbReference type="AlphaFoldDB" id="A0AAD5BDR2"/>
<keyword evidence="3" id="KW-1185">Reference proteome</keyword>
<evidence type="ECO:0000313" key="3">
    <source>
        <dbReference type="Proteomes" id="UP001204833"/>
    </source>
</evidence>
<accession>A0AAD5BDR2</accession>
<dbReference type="RefSeq" id="XP_051608390.1">
    <property type="nucleotide sequence ID" value="XM_051752321.1"/>
</dbReference>
<protein>
    <submittedName>
        <fullName evidence="2">Uncharacterized protein</fullName>
    </submittedName>
</protein>
<feature type="region of interest" description="Disordered" evidence="1">
    <location>
        <begin position="198"/>
        <end position="226"/>
    </location>
</feature>